<dbReference type="EMBL" id="FNVU01000003">
    <property type="protein sequence ID" value="SEG08879.1"/>
    <property type="molecule type" value="Genomic_DNA"/>
</dbReference>
<dbReference type="Proteomes" id="UP000236754">
    <property type="component" value="Unassembled WGS sequence"/>
</dbReference>
<keyword evidence="2" id="KW-0812">Transmembrane</keyword>
<gene>
    <name evidence="5" type="ORF">SAMN05216223_103181</name>
</gene>
<evidence type="ECO:0000256" key="1">
    <source>
        <dbReference type="SAM" id="MobiDB-lite"/>
    </source>
</evidence>
<evidence type="ECO:0000256" key="2">
    <source>
        <dbReference type="SAM" id="Phobius"/>
    </source>
</evidence>
<protein>
    <recommendedName>
        <fullName evidence="4">DUF4349 domain-containing protein</fullName>
    </recommendedName>
</protein>
<feature type="region of interest" description="Disordered" evidence="1">
    <location>
        <begin position="39"/>
        <end position="88"/>
    </location>
</feature>
<keyword evidence="6" id="KW-1185">Reference proteome</keyword>
<keyword evidence="3" id="KW-0732">Signal</keyword>
<reference evidence="5 6" key="1">
    <citation type="submission" date="2016-10" db="EMBL/GenBank/DDBJ databases">
        <authorList>
            <person name="de Groot N.N."/>
        </authorList>
    </citation>
    <scope>NUCLEOTIDE SEQUENCE [LARGE SCALE GENOMIC DNA]</scope>
    <source>
        <strain evidence="5 6">CGMCC 4.2023</strain>
    </source>
</reference>
<evidence type="ECO:0000259" key="4">
    <source>
        <dbReference type="Pfam" id="PF14257"/>
    </source>
</evidence>
<sequence length="312" mass="32592">MTNTQVWRRAVRRGNRRRIGACCALVLAAAVAVAGCSASGGDASSAQRDDAAGAKQADSAPYDAATPTPSGATGSGTTRSGTAPAATPATYVVRTATLSVRTPHVQDQLARARQDADRAGGYAGDETTTVDAHGRAASTIQLRVPPSRYDAVLAELGSLGKLLERKVNVQDVTGQVVDVKSRITSQQASVARVRALMDKATDLTDVVSLEGELSTRESALESLEAQQKSLTSRTDLATITLKLSEPPVKAAVARPAGHRGFWSTVGHAFAVGWHGFTVAVRGLLVALAVALPFLAVVALVGYLAYRLRRRVP</sequence>
<evidence type="ECO:0000313" key="6">
    <source>
        <dbReference type="Proteomes" id="UP000236754"/>
    </source>
</evidence>
<dbReference type="RefSeq" id="WP_103884952.1">
    <property type="nucleotide sequence ID" value="NZ_FNVU01000003.1"/>
</dbReference>
<evidence type="ECO:0000256" key="3">
    <source>
        <dbReference type="SAM" id="SignalP"/>
    </source>
</evidence>
<proteinExistence type="predicted"/>
<dbReference type="Pfam" id="PF14257">
    <property type="entry name" value="DUF4349"/>
    <property type="match status" value="1"/>
</dbReference>
<keyword evidence="2" id="KW-0472">Membrane</keyword>
<feature type="chain" id="PRO_5039077322" description="DUF4349 domain-containing protein" evidence="3">
    <location>
        <begin position="35"/>
        <end position="312"/>
    </location>
</feature>
<accession>A0A1H5XAW3</accession>
<dbReference type="OrthoDB" id="186919at2"/>
<organism evidence="5 6">
    <name type="scientific">Actinacidiphila yanglinensis</name>
    <dbReference type="NCBI Taxonomy" id="310779"/>
    <lineage>
        <taxon>Bacteria</taxon>
        <taxon>Bacillati</taxon>
        <taxon>Actinomycetota</taxon>
        <taxon>Actinomycetes</taxon>
        <taxon>Kitasatosporales</taxon>
        <taxon>Streptomycetaceae</taxon>
        <taxon>Actinacidiphila</taxon>
    </lineage>
</organism>
<keyword evidence="2" id="KW-1133">Transmembrane helix</keyword>
<feature type="compositionally biased region" description="Low complexity" evidence="1">
    <location>
        <begin position="64"/>
        <end position="88"/>
    </location>
</feature>
<evidence type="ECO:0000313" key="5">
    <source>
        <dbReference type="EMBL" id="SEG08879.1"/>
    </source>
</evidence>
<feature type="signal peptide" evidence="3">
    <location>
        <begin position="1"/>
        <end position="34"/>
    </location>
</feature>
<dbReference type="InterPro" id="IPR025645">
    <property type="entry name" value="DUF4349"/>
</dbReference>
<name>A0A1H5XAW3_9ACTN</name>
<feature type="transmembrane region" description="Helical" evidence="2">
    <location>
        <begin position="283"/>
        <end position="305"/>
    </location>
</feature>
<feature type="domain" description="DUF4349" evidence="4">
    <location>
        <begin position="92"/>
        <end position="306"/>
    </location>
</feature>
<dbReference type="AlphaFoldDB" id="A0A1H5XAW3"/>